<organism evidence="1 2">
    <name type="scientific">Caerostris extrusa</name>
    <name type="common">Bark spider</name>
    <name type="synonym">Caerostris bankana</name>
    <dbReference type="NCBI Taxonomy" id="172846"/>
    <lineage>
        <taxon>Eukaryota</taxon>
        <taxon>Metazoa</taxon>
        <taxon>Ecdysozoa</taxon>
        <taxon>Arthropoda</taxon>
        <taxon>Chelicerata</taxon>
        <taxon>Arachnida</taxon>
        <taxon>Araneae</taxon>
        <taxon>Araneomorphae</taxon>
        <taxon>Entelegynae</taxon>
        <taxon>Araneoidea</taxon>
        <taxon>Araneidae</taxon>
        <taxon>Caerostris</taxon>
    </lineage>
</organism>
<evidence type="ECO:0000313" key="1">
    <source>
        <dbReference type="EMBL" id="GIX76993.1"/>
    </source>
</evidence>
<dbReference type="Proteomes" id="UP001054945">
    <property type="component" value="Unassembled WGS sequence"/>
</dbReference>
<comment type="caution">
    <text evidence="1">The sequence shown here is derived from an EMBL/GenBank/DDBJ whole genome shotgun (WGS) entry which is preliminary data.</text>
</comment>
<dbReference type="AlphaFoldDB" id="A0AAV4MX72"/>
<keyword evidence="2" id="KW-1185">Reference proteome</keyword>
<accession>A0AAV4MX72</accession>
<dbReference type="EMBL" id="BPLR01020296">
    <property type="protein sequence ID" value="GIX76993.1"/>
    <property type="molecule type" value="Genomic_DNA"/>
</dbReference>
<gene>
    <name evidence="1" type="ORF">CEXT_632931</name>
</gene>
<protein>
    <submittedName>
        <fullName evidence="1">Uncharacterized protein</fullName>
    </submittedName>
</protein>
<sequence>MSFPLLFCKLSTWLDCMDVWLDLLILIQIILSHTADLLYSWPHGLYYLLFVNLAASSVNVADVKAREVNEELWQNLLFSGITVKTEKAINMLVYKGQSFAFTVWGLFRFTRSMVPLQIHNIRASTGLRTKVQLEEWFTEHKIEFQHIILQFIMMLSERIVGMDC</sequence>
<name>A0AAV4MX72_CAEEX</name>
<evidence type="ECO:0000313" key="2">
    <source>
        <dbReference type="Proteomes" id="UP001054945"/>
    </source>
</evidence>
<reference evidence="1 2" key="1">
    <citation type="submission" date="2021-06" db="EMBL/GenBank/DDBJ databases">
        <title>Caerostris extrusa draft genome.</title>
        <authorList>
            <person name="Kono N."/>
            <person name="Arakawa K."/>
        </authorList>
    </citation>
    <scope>NUCLEOTIDE SEQUENCE [LARGE SCALE GENOMIC DNA]</scope>
</reference>
<proteinExistence type="predicted"/>